<dbReference type="RefSeq" id="WP_210788022.1">
    <property type="nucleotide sequence ID" value="NZ_JAGPXB010000001.1"/>
</dbReference>
<organism evidence="1 2">
    <name type="scientific">Flavobacterium erciyesense</name>
    <dbReference type="NCBI Taxonomy" id="2825842"/>
    <lineage>
        <taxon>Bacteria</taxon>
        <taxon>Pseudomonadati</taxon>
        <taxon>Bacteroidota</taxon>
        <taxon>Flavobacteriia</taxon>
        <taxon>Flavobacteriales</taxon>
        <taxon>Flavobacteriaceae</taxon>
        <taxon>Flavobacterium</taxon>
    </lineage>
</organism>
<comment type="caution">
    <text evidence="1">The sequence shown here is derived from an EMBL/GenBank/DDBJ whole genome shotgun (WGS) entry which is preliminary data.</text>
</comment>
<evidence type="ECO:0000313" key="1">
    <source>
        <dbReference type="EMBL" id="MBQ0907477.1"/>
    </source>
</evidence>
<sequence length="102" mass="12293">MFDYVAEIKKFIELNFEPTYPDLANAKFTTEEFLQFLFLSFPNDCINDYELNDILLSLEFERFVYTIDRIEFEKDEDNEKVPIIKHQLVTGWCMFTNKISKK</sequence>
<reference evidence="1 2" key="1">
    <citation type="submission" date="2021-04" db="EMBL/GenBank/DDBJ databases">
        <title>Description of novel Flavobacterium sp. F-328.</title>
        <authorList>
            <person name="Saticioglu I.B."/>
        </authorList>
    </citation>
    <scope>NUCLEOTIDE SEQUENCE [LARGE SCALE GENOMIC DNA]</scope>
    <source>
        <strain evidence="1 2">F-328</strain>
    </source>
</reference>
<proteinExistence type="predicted"/>
<keyword evidence="2" id="KW-1185">Reference proteome</keyword>
<gene>
    <name evidence="1" type="ORF">KBJ98_02045</name>
</gene>
<accession>A0ABS5D0C5</accession>
<name>A0ABS5D0C5_9FLAO</name>
<evidence type="ECO:0000313" key="2">
    <source>
        <dbReference type="Proteomes" id="UP000679008"/>
    </source>
</evidence>
<dbReference type="Proteomes" id="UP000679008">
    <property type="component" value="Unassembled WGS sequence"/>
</dbReference>
<dbReference type="EMBL" id="JAGPXB010000001">
    <property type="protein sequence ID" value="MBQ0907477.1"/>
    <property type="molecule type" value="Genomic_DNA"/>
</dbReference>
<protein>
    <submittedName>
        <fullName evidence="1">Uncharacterized protein</fullName>
    </submittedName>
</protein>